<feature type="transmembrane region" description="Helical" evidence="2">
    <location>
        <begin position="178"/>
        <end position="204"/>
    </location>
</feature>
<name>A0A7R9JN19_TIMGE</name>
<feature type="compositionally biased region" description="Polar residues" evidence="1">
    <location>
        <begin position="135"/>
        <end position="144"/>
    </location>
</feature>
<evidence type="ECO:0000256" key="2">
    <source>
        <dbReference type="SAM" id="Phobius"/>
    </source>
</evidence>
<feature type="region of interest" description="Disordered" evidence="1">
    <location>
        <begin position="1"/>
        <end position="36"/>
    </location>
</feature>
<organism evidence="3">
    <name type="scientific">Timema genevievae</name>
    <name type="common">Walking stick</name>
    <dbReference type="NCBI Taxonomy" id="629358"/>
    <lineage>
        <taxon>Eukaryota</taxon>
        <taxon>Metazoa</taxon>
        <taxon>Ecdysozoa</taxon>
        <taxon>Arthropoda</taxon>
        <taxon>Hexapoda</taxon>
        <taxon>Insecta</taxon>
        <taxon>Pterygota</taxon>
        <taxon>Neoptera</taxon>
        <taxon>Polyneoptera</taxon>
        <taxon>Phasmatodea</taxon>
        <taxon>Timematodea</taxon>
        <taxon>Timematoidea</taxon>
        <taxon>Timematidae</taxon>
        <taxon>Timema</taxon>
    </lineage>
</organism>
<sequence>MQGSGLSPPSQCAQGTSEVAPLPGASRDAAQYDNGGGHSGLWCGLEETIIEAWVGVVARQKVARMETGTPPSTPEPDRKKNAQLVNGGRDLDFVPEDSNLSAGEQDPCLPAANNSKPATITERQPSTSKDEADNKQTLIGSNDSVGGKKKRNSYDRTRPKLASRIESRMRERTGLSRLGLIVAALLVFLLFVFLIVIIVLASTWPRKTHVELSPICRTSPCLMASAQLFRASCFVPFPYSRCCFRSSEAELLAAYRGQYRPPDDCHKKQRLVPKVKGRLNVAI</sequence>
<feature type="region of interest" description="Disordered" evidence="1">
    <location>
        <begin position="64"/>
        <end position="83"/>
    </location>
</feature>
<keyword evidence="2" id="KW-0472">Membrane</keyword>
<dbReference type="EMBL" id="OE839150">
    <property type="protein sequence ID" value="CAD7585852.1"/>
    <property type="molecule type" value="Genomic_DNA"/>
</dbReference>
<protein>
    <submittedName>
        <fullName evidence="3">Uncharacterized protein</fullName>
    </submittedName>
</protein>
<dbReference type="AlphaFoldDB" id="A0A7R9JN19"/>
<keyword evidence="2" id="KW-1133">Transmembrane helix</keyword>
<keyword evidence="2" id="KW-0812">Transmembrane</keyword>
<feature type="region of interest" description="Disordered" evidence="1">
    <location>
        <begin position="88"/>
        <end position="159"/>
    </location>
</feature>
<gene>
    <name evidence="3" type="ORF">TGEB3V08_LOCUS315</name>
</gene>
<accession>A0A7R9JN19</accession>
<proteinExistence type="predicted"/>
<feature type="compositionally biased region" description="Polar residues" evidence="1">
    <location>
        <begin position="1"/>
        <end position="17"/>
    </location>
</feature>
<evidence type="ECO:0000256" key="1">
    <source>
        <dbReference type="SAM" id="MobiDB-lite"/>
    </source>
</evidence>
<feature type="compositionally biased region" description="Polar residues" evidence="1">
    <location>
        <begin position="112"/>
        <end position="127"/>
    </location>
</feature>
<reference evidence="3" key="1">
    <citation type="submission" date="2020-11" db="EMBL/GenBank/DDBJ databases">
        <authorList>
            <person name="Tran Van P."/>
        </authorList>
    </citation>
    <scope>NUCLEOTIDE SEQUENCE</scope>
</reference>
<evidence type="ECO:0000313" key="3">
    <source>
        <dbReference type="EMBL" id="CAD7585852.1"/>
    </source>
</evidence>